<accession>A0AA36N851</accession>
<evidence type="ECO:0000256" key="2">
    <source>
        <dbReference type="ARBA" id="ARBA00022640"/>
    </source>
</evidence>
<dbReference type="Pfam" id="PF04755">
    <property type="entry name" value="PAP_fibrillin"/>
    <property type="match status" value="1"/>
</dbReference>
<comment type="caution">
    <text evidence="5">The sequence shown here is derived from an EMBL/GenBank/DDBJ whole genome shotgun (WGS) entry which is preliminary data.</text>
</comment>
<dbReference type="Pfam" id="PF07082">
    <property type="entry name" value="DUF1350"/>
    <property type="match status" value="1"/>
</dbReference>
<sequence>MASLSPGVHVGHSRTDRPLVRSAGAGAVRPPLPWQAPAWAAGVVLARGCRTWSRRGRALRDLRASRTVRRFRSQWREVAGCRVYLPAGSKGLQPSCVVHFLGSGLLSSAPRWGYRQFLEAIAEETGAAVVASPWVGLDHETAAREAAEVMDEVLLALQRQGVRVAARPVWAIGVGTGAAVQLLLALNERRAGLVLLRMSTSELRLPKLPPALEKALPAALRGIHLPKEQLEQGSRAAEALLRALGFAARGNSQAAQALEAAAPGEIAQVLRQVLPVTRELLTGEEATPKQTDFAQKLKEGVGNLPKRMMLVEFNDPQDDSAWLLSTLGCEEQNPSEEDFGWDPLDAIDAELEKELEEAGLLEENWEEDEMEEEEEEDEEVQEARSQLEAQWEAESDNIQEWEDDDDRPRVVELLRVKCSSDSLLDFDASVDQGLSGAVGRFLRREPPPESANGAGRALAQAGAFALKAHLLRLTAGTNRGFGPVSFQRRGDILACIADLEVMAPFPGPSTTVPEQLFGRWRLIWSTSPAVLFLGSVPLLDCGEILQDITQRKELHVSSRARLAIPGSLPGAQLEAAWQAWAEVVSARRLVLHFKSSKVGPLQLPLPPSQNLSTTFLDDELRISREGTGEISVWIRV</sequence>
<organism evidence="5 6">
    <name type="scientific">Effrenium voratum</name>
    <dbReference type="NCBI Taxonomy" id="2562239"/>
    <lineage>
        <taxon>Eukaryota</taxon>
        <taxon>Sar</taxon>
        <taxon>Alveolata</taxon>
        <taxon>Dinophyceae</taxon>
        <taxon>Suessiales</taxon>
        <taxon>Symbiodiniaceae</taxon>
        <taxon>Effrenium</taxon>
    </lineage>
</organism>
<feature type="domain" description="Plastid lipid-associated protein/fibrillin conserved" evidence="4">
    <location>
        <begin position="466"/>
        <end position="632"/>
    </location>
</feature>
<feature type="compositionally biased region" description="Acidic residues" evidence="3">
    <location>
        <begin position="391"/>
        <end position="401"/>
    </location>
</feature>
<protein>
    <recommendedName>
        <fullName evidence="4">Plastid lipid-associated protein/fibrillin conserved domain-containing protein</fullName>
    </recommendedName>
</protein>
<dbReference type="InterPro" id="IPR039633">
    <property type="entry name" value="PAP"/>
</dbReference>
<gene>
    <name evidence="5" type="ORF">EVOR1521_LOCUS18715</name>
</gene>
<evidence type="ECO:0000256" key="1">
    <source>
        <dbReference type="ARBA" id="ARBA00004474"/>
    </source>
</evidence>
<keyword evidence="6" id="KW-1185">Reference proteome</keyword>
<keyword evidence="2" id="KW-0934">Plastid</keyword>
<feature type="region of interest" description="Disordered" evidence="3">
    <location>
        <begin position="360"/>
        <end position="401"/>
    </location>
</feature>
<evidence type="ECO:0000313" key="5">
    <source>
        <dbReference type="EMBL" id="CAJ1393966.1"/>
    </source>
</evidence>
<feature type="compositionally biased region" description="Acidic residues" evidence="3">
    <location>
        <begin position="360"/>
        <end position="380"/>
    </location>
</feature>
<dbReference type="InterPro" id="IPR010765">
    <property type="entry name" value="DUF1350"/>
</dbReference>
<evidence type="ECO:0000256" key="3">
    <source>
        <dbReference type="SAM" id="MobiDB-lite"/>
    </source>
</evidence>
<dbReference type="AlphaFoldDB" id="A0AA36N851"/>
<comment type="subcellular location">
    <subcellularLocation>
        <location evidence="1">Plastid</location>
    </subcellularLocation>
</comment>
<name>A0AA36N851_9DINO</name>
<dbReference type="PANTHER" id="PTHR31906">
    <property type="entry name" value="PLASTID-LIPID-ASSOCIATED PROTEIN 4, CHLOROPLASTIC-RELATED"/>
    <property type="match status" value="1"/>
</dbReference>
<evidence type="ECO:0000313" key="6">
    <source>
        <dbReference type="Proteomes" id="UP001178507"/>
    </source>
</evidence>
<evidence type="ECO:0000259" key="4">
    <source>
        <dbReference type="Pfam" id="PF04755"/>
    </source>
</evidence>
<dbReference type="InterPro" id="IPR006843">
    <property type="entry name" value="PAP/fibrillin_dom"/>
</dbReference>
<proteinExistence type="predicted"/>
<dbReference type="SUPFAM" id="SSF53474">
    <property type="entry name" value="alpha/beta-Hydrolases"/>
    <property type="match status" value="1"/>
</dbReference>
<reference evidence="5" key="1">
    <citation type="submission" date="2023-08" db="EMBL/GenBank/DDBJ databases">
        <authorList>
            <person name="Chen Y."/>
            <person name="Shah S."/>
            <person name="Dougan E. K."/>
            <person name="Thang M."/>
            <person name="Chan C."/>
        </authorList>
    </citation>
    <scope>NUCLEOTIDE SEQUENCE</scope>
</reference>
<dbReference type="EMBL" id="CAUJNA010002691">
    <property type="protein sequence ID" value="CAJ1393966.1"/>
    <property type="molecule type" value="Genomic_DNA"/>
</dbReference>
<dbReference type="Proteomes" id="UP001178507">
    <property type="component" value="Unassembled WGS sequence"/>
</dbReference>
<dbReference type="GO" id="GO:0009536">
    <property type="term" value="C:plastid"/>
    <property type="evidence" value="ECO:0007669"/>
    <property type="project" value="UniProtKB-SubCell"/>
</dbReference>
<dbReference type="InterPro" id="IPR029058">
    <property type="entry name" value="AB_hydrolase_fold"/>
</dbReference>